<reference evidence="2" key="2">
    <citation type="submission" date="2023-04" db="EMBL/GenBank/DDBJ databases">
        <authorList>
            <person name="Bruccoleri R.E."/>
            <person name="Oakeley E.J."/>
            <person name="Faust A.-M."/>
            <person name="Dessus-Babus S."/>
            <person name="Altorfer M."/>
            <person name="Burckhardt D."/>
            <person name="Oertli M."/>
            <person name="Naumann U."/>
            <person name="Petersen F."/>
            <person name="Wong J."/>
        </authorList>
    </citation>
    <scope>NUCLEOTIDE SEQUENCE</scope>
    <source>
        <strain evidence="2">GSM-AAB239-AS_SAM_17_03QT</strain>
        <tissue evidence="2">Leaf</tissue>
    </source>
</reference>
<organism evidence="2 3">
    <name type="scientific">Iris pallida</name>
    <name type="common">Sweet iris</name>
    <dbReference type="NCBI Taxonomy" id="29817"/>
    <lineage>
        <taxon>Eukaryota</taxon>
        <taxon>Viridiplantae</taxon>
        <taxon>Streptophyta</taxon>
        <taxon>Embryophyta</taxon>
        <taxon>Tracheophyta</taxon>
        <taxon>Spermatophyta</taxon>
        <taxon>Magnoliopsida</taxon>
        <taxon>Liliopsida</taxon>
        <taxon>Asparagales</taxon>
        <taxon>Iridaceae</taxon>
        <taxon>Iridoideae</taxon>
        <taxon>Irideae</taxon>
        <taxon>Iris</taxon>
    </lineage>
</organism>
<dbReference type="Proteomes" id="UP001140949">
    <property type="component" value="Unassembled WGS sequence"/>
</dbReference>
<protein>
    <submittedName>
        <fullName evidence="2">Uncharacterized protein</fullName>
    </submittedName>
</protein>
<proteinExistence type="predicted"/>
<comment type="caution">
    <text evidence="2">The sequence shown here is derived from an EMBL/GenBank/DDBJ whole genome shotgun (WGS) entry which is preliminary data.</text>
</comment>
<reference evidence="2" key="1">
    <citation type="journal article" date="2023" name="GigaByte">
        <title>Genome assembly of the bearded iris, Iris pallida Lam.</title>
        <authorList>
            <person name="Bruccoleri R.E."/>
            <person name="Oakeley E.J."/>
            <person name="Faust A.M.E."/>
            <person name="Altorfer M."/>
            <person name="Dessus-Babus S."/>
            <person name="Burckhardt D."/>
            <person name="Oertli M."/>
            <person name="Naumann U."/>
            <person name="Petersen F."/>
            <person name="Wong J."/>
        </authorList>
    </citation>
    <scope>NUCLEOTIDE SEQUENCE</scope>
    <source>
        <strain evidence="2">GSM-AAB239-AS_SAM_17_03QT</strain>
    </source>
</reference>
<evidence type="ECO:0000313" key="3">
    <source>
        <dbReference type="Proteomes" id="UP001140949"/>
    </source>
</evidence>
<keyword evidence="3" id="KW-1185">Reference proteome</keyword>
<sequence>MAATARRFFSGELFSSPVVCATEQPTTGSSLEYRTDRSPRDTIGNSRSI</sequence>
<evidence type="ECO:0000256" key="1">
    <source>
        <dbReference type="SAM" id="MobiDB-lite"/>
    </source>
</evidence>
<evidence type="ECO:0000313" key="2">
    <source>
        <dbReference type="EMBL" id="KAJ6851714.1"/>
    </source>
</evidence>
<dbReference type="AlphaFoldDB" id="A0AAX6IFZ1"/>
<accession>A0AAX6IFZ1</accession>
<gene>
    <name evidence="2" type="ORF">M6B38_258420</name>
</gene>
<feature type="region of interest" description="Disordered" evidence="1">
    <location>
        <begin position="23"/>
        <end position="49"/>
    </location>
</feature>
<feature type="compositionally biased region" description="Polar residues" evidence="1">
    <location>
        <begin position="23"/>
        <end position="32"/>
    </location>
</feature>
<name>A0AAX6IFZ1_IRIPA</name>
<dbReference type="EMBL" id="JANAVB010002198">
    <property type="protein sequence ID" value="KAJ6851714.1"/>
    <property type="molecule type" value="Genomic_DNA"/>
</dbReference>